<keyword evidence="5" id="KW-0233">DNA recombination</keyword>
<comment type="caution">
    <text evidence="7">The sequence shown here is derived from an EMBL/GenBank/DDBJ whole genome shotgun (WGS) entry which is preliminary data.</text>
</comment>
<evidence type="ECO:0000256" key="2">
    <source>
        <dbReference type="ARBA" id="ARBA00006363"/>
    </source>
</evidence>
<dbReference type="InterPro" id="IPR025246">
    <property type="entry name" value="IS30-like_HTH"/>
</dbReference>
<dbReference type="GO" id="GO:0005829">
    <property type="term" value="C:cytosol"/>
    <property type="evidence" value="ECO:0007669"/>
    <property type="project" value="TreeGrafter"/>
</dbReference>
<sequence>MGHLTLDERGYIEIALTIDTPIAVIAAHLGRHRSTIYREIKRNSYKQGEKAQVTAYPYTATNANNLAHIRKKQTGSKSKFTKGLIERITHYLNLKLSPEQIVQGIPKIGISVGTIYNWIYQRILPFSRKKLRHKGKRYKKHTTGKVLRKPDSDWFKERSLDRRPISCNHRTEFGHWEADSVLSSREGKSALATFVERKTRKYKTYKVTDRTSGAMYKAIRKLLLEFPGTVKSITCDRGSEFTNQSYISKLEKQGIAIYFAKPHSPYERGSNENHNGLLREYYPKGTNFDQVTQKELNKAVFAINSRPRKVLHWESANACFEQEIALLAQK</sequence>
<dbReference type="AlphaFoldDB" id="A0A7X6D9T5"/>
<accession>A0A7X6D9T5</accession>
<evidence type="ECO:0000256" key="5">
    <source>
        <dbReference type="ARBA" id="ARBA00023172"/>
    </source>
</evidence>
<dbReference type="PANTHER" id="PTHR10948:SF23">
    <property type="entry name" value="TRANSPOSASE INSI FOR INSERTION SEQUENCE ELEMENT IS30A-RELATED"/>
    <property type="match status" value="1"/>
</dbReference>
<dbReference type="GO" id="GO:0006313">
    <property type="term" value="P:DNA transposition"/>
    <property type="evidence" value="ECO:0007669"/>
    <property type="project" value="InterPro"/>
</dbReference>
<protein>
    <submittedName>
        <fullName evidence="7">IS30 family transposase</fullName>
    </submittedName>
</protein>
<comment type="similarity">
    <text evidence="2">Belongs to the transposase IS30 family.</text>
</comment>
<dbReference type="Gene3D" id="3.30.420.10">
    <property type="entry name" value="Ribonuclease H-like superfamily/Ribonuclease H"/>
    <property type="match status" value="1"/>
</dbReference>
<dbReference type="Pfam" id="PF13936">
    <property type="entry name" value="HTH_38"/>
    <property type="match status" value="1"/>
</dbReference>
<proteinExistence type="inferred from homology"/>
<dbReference type="GO" id="GO:0015074">
    <property type="term" value="P:DNA integration"/>
    <property type="evidence" value="ECO:0007669"/>
    <property type="project" value="InterPro"/>
</dbReference>
<dbReference type="PROSITE" id="PS50994">
    <property type="entry name" value="INTEGRASE"/>
    <property type="match status" value="1"/>
</dbReference>
<dbReference type="InterPro" id="IPR053392">
    <property type="entry name" value="Transposase_IS30-like"/>
</dbReference>
<dbReference type="RefSeq" id="WP_167807649.1">
    <property type="nucleotide sequence ID" value="NZ_JAAVMB010000012.1"/>
</dbReference>
<dbReference type="Pfam" id="PF00665">
    <property type="entry name" value="rve"/>
    <property type="match status" value="1"/>
</dbReference>
<name>A0A7X6D9T5_9ENTE</name>
<dbReference type="PROSITE" id="PS01043">
    <property type="entry name" value="TRANSPOSASE_IS30"/>
    <property type="match status" value="1"/>
</dbReference>
<evidence type="ECO:0000256" key="1">
    <source>
        <dbReference type="ARBA" id="ARBA00002190"/>
    </source>
</evidence>
<dbReference type="GO" id="GO:0004803">
    <property type="term" value="F:transposase activity"/>
    <property type="evidence" value="ECO:0007669"/>
    <property type="project" value="InterPro"/>
</dbReference>
<evidence type="ECO:0000313" key="8">
    <source>
        <dbReference type="Proteomes" id="UP000521358"/>
    </source>
</evidence>
<dbReference type="GO" id="GO:0003677">
    <property type="term" value="F:DNA binding"/>
    <property type="evidence" value="ECO:0007669"/>
    <property type="project" value="UniProtKB-KW"/>
</dbReference>
<comment type="function">
    <text evidence="1">Required for the transposition of the insertion element.</text>
</comment>
<keyword evidence="4" id="KW-0238">DNA-binding</keyword>
<reference evidence="7 8" key="1">
    <citation type="submission" date="2020-03" db="EMBL/GenBank/DDBJ databases">
        <title>Bacterial samples isolated from urine from healthy bovine heifers (Gyr breed).</title>
        <authorList>
            <person name="Giannattasio-Ferraz S."/>
            <person name="Maskeri L."/>
            <person name="Penido A."/>
            <person name="Barbosa-Stancioli E.F."/>
            <person name="Putonti C."/>
        </authorList>
    </citation>
    <scope>NUCLEOTIDE SEQUENCE [LARGE SCALE GENOMIC DNA]</scope>
    <source>
        <strain evidence="7 8">UFMG-H7</strain>
    </source>
</reference>
<dbReference type="EMBL" id="JAAVMB010000012">
    <property type="protein sequence ID" value="NKC68459.1"/>
    <property type="molecule type" value="Genomic_DNA"/>
</dbReference>
<dbReference type="InterPro" id="IPR051917">
    <property type="entry name" value="Transposase-Integrase"/>
</dbReference>
<dbReference type="InterPro" id="IPR001598">
    <property type="entry name" value="Transposase_IS30_CS"/>
</dbReference>
<feature type="domain" description="Integrase catalytic" evidence="6">
    <location>
        <begin position="160"/>
        <end position="324"/>
    </location>
</feature>
<evidence type="ECO:0000313" key="7">
    <source>
        <dbReference type="EMBL" id="NKC68459.1"/>
    </source>
</evidence>
<evidence type="ECO:0000256" key="4">
    <source>
        <dbReference type="ARBA" id="ARBA00023125"/>
    </source>
</evidence>
<evidence type="ECO:0000256" key="3">
    <source>
        <dbReference type="ARBA" id="ARBA00022578"/>
    </source>
</evidence>
<dbReference type="InterPro" id="IPR036397">
    <property type="entry name" value="RNaseH_sf"/>
</dbReference>
<gene>
    <name evidence="7" type="ORF">HED35_10195</name>
</gene>
<organism evidence="7 8">
    <name type="scientific">Vagococcus fluvialis</name>
    <dbReference type="NCBI Taxonomy" id="2738"/>
    <lineage>
        <taxon>Bacteria</taxon>
        <taxon>Bacillati</taxon>
        <taxon>Bacillota</taxon>
        <taxon>Bacilli</taxon>
        <taxon>Lactobacillales</taxon>
        <taxon>Enterococcaceae</taxon>
        <taxon>Vagococcus</taxon>
    </lineage>
</organism>
<dbReference type="SUPFAM" id="SSF53098">
    <property type="entry name" value="Ribonuclease H-like"/>
    <property type="match status" value="1"/>
</dbReference>
<dbReference type="InterPro" id="IPR012337">
    <property type="entry name" value="RNaseH-like_sf"/>
</dbReference>
<keyword evidence="3" id="KW-0815">Transposition</keyword>
<dbReference type="NCBIfam" id="NF033563">
    <property type="entry name" value="transpos_IS30"/>
    <property type="match status" value="1"/>
</dbReference>
<dbReference type="InterPro" id="IPR001584">
    <property type="entry name" value="Integrase_cat-core"/>
</dbReference>
<dbReference type="Proteomes" id="UP000521358">
    <property type="component" value="Unassembled WGS sequence"/>
</dbReference>
<dbReference type="PANTHER" id="PTHR10948">
    <property type="entry name" value="TRANSPOSASE"/>
    <property type="match status" value="1"/>
</dbReference>
<evidence type="ECO:0000259" key="6">
    <source>
        <dbReference type="PROSITE" id="PS50994"/>
    </source>
</evidence>